<keyword evidence="1" id="KW-0732">Signal</keyword>
<organism evidence="2 3">
    <name type="scientific">Gangjinia marincola</name>
    <dbReference type="NCBI Taxonomy" id="578463"/>
    <lineage>
        <taxon>Bacteria</taxon>
        <taxon>Pseudomonadati</taxon>
        <taxon>Bacteroidota</taxon>
        <taxon>Flavobacteriia</taxon>
        <taxon>Flavobacteriales</taxon>
        <taxon>Flavobacteriaceae</taxon>
        <taxon>Gangjinia</taxon>
    </lineage>
</organism>
<evidence type="ECO:0000256" key="1">
    <source>
        <dbReference type="SAM" id="SignalP"/>
    </source>
</evidence>
<protein>
    <submittedName>
        <fullName evidence="2">Uncharacterized protein</fullName>
    </submittedName>
</protein>
<feature type="signal peptide" evidence="1">
    <location>
        <begin position="1"/>
        <end position="20"/>
    </location>
</feature>
<dbReference type="RefSeq" id="WP_343766866.1">
    <property type="nucleotide sequence ID" value="NZ_BAAAFG010000015.1"/>
</dbReference>
<keyword evidence="3" id="KW-1185">Reference proteome</keyword>
<feature type="chain" id="PRO_5045587013" evidence="1">
    <location>
        <begin position="21"/>
        <end position="358"/>
    </location>
</feature>
<comment type="caution">
    <text evidence="2">The sequence shown here is derived from an EMBL/GenBank/DDBJ whole genome shotgun (WGS) entry which is preliminary data.</text>
</comment>
<evidence type="ECO:0000313" key="3">
    <source>
        <dbReference type="Proteomes" id="UP001500507"/>
    </source>
</evidence>
<proteinExistence type="predicted"/>
<sequence length="358" mass="40739">MRTAVLKTLALLFLTTLGFGQEIKNQTEQIKSLKPGNYRKVELIDDKKGGFNYDLYPTPIVLKEVKQDPNFSEHKYFVLEEDGTDYNYVIDNMAFPVTFGKEYFMGNEKLQKKVGYVPREFSKGRTVRASVIDGIIYDYNWKFDAKDKSTHIPYRLLVHESFLKEENGKDSNEKKKKLSLKERMMQKMAGNNPEMKAALYVNNKLRDMNAAQIGQDYIQAALAQQKEVEPKWLADKNNARRVKLLDDRRELMYKAMKKYNDDLMDTPEWRRIQENNRLANAAAAKNSVTIKNGFGKDVYVYEEGSMNGTRINAGSTGTFSCSSSYYYAFNGNAGTRGGNAGPKAYSANSSCGSTVTIQ</sequence>
<gene>
    <name evidence="2" type="ORF">GCM10009117_19860</name>
</gene>
<accession>A0ABN1MI57</accession>
<dbReference type="Proteomes" id="UP001500507">
    <property type="component" value="Unassembled WGS sequence"/>
</dbReference>
<name>A0ABN1MI57_9FLAO</name>
<evidence type="ECO:0000313" key="2">
    <source>
        <dbReference type="EMBL" id="GAA0872839.1"/>
    </source>
</evidence>
<dbReference type="EMBL" id="BAAAFG010000015">
    <property type="protein sequence ID" value="GAA0872839.1"/>
    <property type="molecule type" value="Genomic_DNA"/>
</dbReference>
<reference evidence="2 3" key="1">
    <citation type="journal article" date="2019" name="Int. J. Syst. Evol. Microbiol.">
        <title>The Global Catalogue of Microorganisms (GCM) 10K type strain sequencing project: providing services to taxonomists for standard genome sequencing and annotation.</title>
        <authorList>
            <consortium name="The Broad Institute Genomics Platform"/>
            <consortium name="The Broad Institute Genome Sequencing Center for Infectious Disease"/>
            <person name="Wu L."/>
            <person name="Ma J."/>
        </authorList>
    </citation>
    <scope>NUCLEOTIDE SEQUENCE [LARGE SCALE GENOMIC DNA]</scope>
    <source>
        <strain evidence="2 3">JCM 16082</strain>
    </source>
</reference>